<evidence type="ECO:0000259" key="4">
    <source>
        <dbReference type="Pfam" id="PF09394"/>
    </source>
</evidence>
<keyword evidence="6" id="KW-1185">Reference proteome</keyword>
<dbReference type="STRING" id="344882.ABB29_00700"/>
<proteinExistence type="predicted"/>
<evidence type="ECO:0000313" key="6">
    <source>
        <dbReference type="Proteomes" id="UP000052052"/>
    </source>
</evidence>
<reference evidence="5 6" key="1">
    <citation type="submission" date="2015-05" db="EMBL/GenBank/DDBJ databases">
        <title>Genome sequencing and analysis of members of genus Stenotrophomonas.</title>
        <authorList>
            <person name="Patil P.P."/>
            <person name="Midha S."/>
            <person name="Patil P.B."/>
        </authorList>
    </citation>
    <scope>NUCLEOTIDE SEQUENCE [LARGE SCALE GENOMIC DNA]</scope>
    <source>
        <strain evidence="5 6">DSM 21858</strain>
    </source>
</reference>
<keyword evidence="2" id="KW-0789">Thiol protease inhibitor</keyword>
<evidence type="ECO:0000256" key="3">
    <source>
        <dbReference type="SAM" id="MobiDB-lite"/>
    </source>
</evidence>
<name>A0A0R0CZJ7_9GAMM</name>
<evidence type="ECO:0000256" key="1">
    <source>
        <dbReference type="ARBA" id="ARBA00022690"/>
    </source>
</evidence>
<comment type="caution">
    <text evidence="5">The sequence shown here is derived from an EMBL/GenBank/DDBJ whole genome shotgun (WGS) entry which is preliminary data.</text>
</comment>
<accession>A0A0R0CZJ7</accession>
<feature type="region of interest" description="Disordered" evidence="3">
    <location>
        <begin position="76"/>
        <end position="97"/>
    </location>
</feature>
<protein>
    <recommendedName>
        <fullName evidence="4">Proteinase inhibitor I42 chagasin domain-containing protein</fullName>
    </recommendedName>
</protein>
<sequence length="143" mass="15088">MLLAAVAASCQRGTDTPATASPTHPAASAVQQAVRLRAADAGAAVQLMVGQTLRVELDTSPASGYAWELDGDLPPGLSIETDPGAGPLQSKMPGPAAGTHQIWNFRATRPGRVRLRFLYRRAWERADQAARSAAFEVGVRPQS</sequence>
<dbReference type="PATRIC" id="fig|344882.3.peg.144"/>
<dbReference type="SUPFAM" id="SSF141066">
    <property type="entry name" value="ICP-like"/>
    <property type="match status" value="1"/>
</dbReference>
<evidence type="ECO:0000313" key="5">
    <source>
        <dbReference type="EMBL" id="KRG72018.1"/>
    </source>
</evidence>
<keyword evidence="1" id="KW-0646">Protease inhibitor</keyword>
<dbReference type="EMBL" id="LDJL01000001">
    <property type="protein sequence ID" value="KRG72018.1"/>
    <property type="molecule type" value="Genomic_DNA"/>
</dbReference>
<evidence type="ECO:0000256" key="2">
    <source>
        <dbReference type="ARBA" id="ARBA00022704"/>
    </source>
</evidence>
<dbReference type="GO" id="GO:0004869">
    <property type="term" value="F:cysteine-type endopeptidase inhibitor activity"/>
    <property type="evidence" value="ECO:0007669"/>
    <property type="project" value="UniProtKB-KW"/>
</dbReference>
<dbReference type="AlphaFoldDB" id="A0A0R0CZJ7"/>
<feature type="domain" description="Proteinase inhibitor I42 chagasin" evidence="4">
    <location>
        <begin position="47"/>
        <end position="133"/>
    </location>
</feature>
<gene>
    <name evidence="5" type="ORF">ABB29_00700</name>
</gene>
<dbReference type="Pfam" id="PF09394">
    <property type="entry name" value="Inhibitor_I42"/>
    <property type="match status" value="1"/>
</dbReference>
<organism evidence="5 6">
    <name type="scientific">Pseudoxanthomonas dokdonensis</name>
    <dbReference type="NCBI Taxonomy" id="344882"/>
    <lineage>
        <taxon>Bacteria</taxon>
        <taxon>Pseudomonadati</taxon>
        <taxon>Pseudomonadota</taxon>
        <taxon>Gammaproteobacteria</taxon>
        <taxon>Lysobacterales</taxon>
        <taxon>Lysobacteraceae</taxon>
        <taxon>Pseudoxanthomonas</taxon>
    </lineage>
</organism>
<dbReference type="InterPro" id="IPR036331">
    <property type="entry name" value="Chagasin-like_sf"/>
</dbReference>
<dbReference type="Proteomes" id="UP000052052">
    <property type="component" value="Unassembled WGS sequence"/>
</dbReference>
<dbReference type="InterPro" id="IPR018990">
    <property type="entry name" value="Prot_inh_I42_chagasin"/>
</dbReference>
<dbReference type="Gene3D" id="2.60.40.2020">
    <property type="match status" value="1"/>
</dbReference>